<dbReference type="GO" id="GO:0051301">
    <property type="term" value="P:cell division"/>
    <property type="evidence" value="ECO:0007669"/>
    <property type="project" value="InterPro"/>
</dbReference>
<evidence type="ECO:0000256" key="17">
    <source>
        <dbReference type="SAM" id="Phobius"/>
    </source>
</evidence>
<evidence type="ECO:0000256" key="7">
    <source>
        <dbReference type="ARBA" id="ARBA00022989"/>
    </source>
</evidence>
<keyword evidence="5" id="KW-0133">Cell shape</keyword>
<keyword evidence="7 17" id="KW-1133">Transmembrane helix</keyword>
<comment type="function">
    <text evidence="16">Peptidoglycan polymerase that is essential for cell division.</text>
</comment>
<evidence type="ECO:0000313" key="19">
    <source>
        <dbReference type="Proteomes" id="UP000263232"/>
    </source>
</evidence>
<sequence>MKEKDAEANVAYRKQSKFSGGLFAETKGYFKYIDIFSLILVLILVAVGLIMVFSSSMYIVNGESGMSSDPMGELIKQGLAVFLGSGLALIAFILPKAVYREINLVLLANGFLFVLLILTLLIGITSGGSTSWLPIFSFSLQPSEFFKIVFVISFAWILTYQHREVNLSKDQDTNRKLTVLVCMLIAAIAIIAAQPDWGMVIIILAVAIVMFLIDRATWRQMALILSAVFIAMALVRSVAHLIPESLHGMHYILDRIAAFGNPFYSPDEYGYQIINGFVAFSRGGWLGVGLGQGMMKRDNNLPAINTDYIIANIAEELGFVGVFLVLGILFLLICRIYYLSSQVRYRQDRLVLVGLASMLLVQSFVNVGGALGLIPLTGVTLPFISMGGSSMVTSLLMMGLIQAIWAQDQYAKAVKPDLKLVYPSKNGGMTHGNG</sequence>
<dbReference type="InterPro" id="IPR001182">
    <property type="entry name" value="FtsW/RodA"/>
</dbReference>
<evidence type="ECO:0000256" key="10">
    <source>
        <dbReference type="ARBA" id="ARBA00033270"/>
    </source>
</evidence>
<evidence type="ECO:0000256" key="4">
    <source>
        <dbReference type="ARBA" id="ARBA00022692"/>
    </source>
</evidence>
<keyword evidence="19" id="KW-1185">Reference proteome</keyword>
<comment type="similarity">
    <text evidence="11">Belongs to the SEDS family. FtsW subfamily.</text>
</comment>
<dbReference type="GO" id="GO:0005886">
    <property type="term" value="C:plasma membrane"/>
    <property type="evidence" value="ECO:0007669"/>
    <property type="project" value="TreeGrafter"/>
</dbReference>
<evidence type="ECO:0000313" key="18">
    <source>
        <dbReference type="EMBL" id="AXY25224.1"/>
    </source>
</evidence>
<evidence type="ECO:0000256" key="14">
    <source>
        <dbReference type="ARBA" id="ARBA00044770"/>
    </source>
</evidence>
<organism evidence="18 19">
    <name type="scientific">Suicoccus acidiformans</name>
    <dbReference type="NCBI Taxonomy" id="2036206"/>
    <lineage>
        <taxon>Bacteria</taxon>
        <taxon>Bacillati</taxon>
        <taxon>Bacillota</taxon>
        <taxon>Bacilli</taxon>
        <taxon>Lactobacillales</taxon>
        <taxon>Aerococcaceae</taxon>
        <taxon>Suicoccus</taxon>
    </lineage>
</organism>
<evidence type="ECO:0000256" key="16">
    <source>
        <dbReference type="ARBA" id="ARBA00049966"/>
    </source>
</evidence>
<dbReference type="Proteomes" id="UP000263232">
    <property type="component" value="Chromosome"/>
</dbReference>
<name>A0A347WJG7_9LACT</name>
<evidence type="ECO:0000256" key="5">
    <source>
        <dbReference type="ARBA" id="ARBA00022960"/>
    </source>
</evidence>
<feature type="transmembrane region" description="Helical" evidence="17">
    <location>
        <begin position="350"/>
        <end position="374"/>
    </location>
</feature>
<dbReference type="AlphaFoldDB" id="A0A347WJG7"/>
<evidence type="ECO:0000256" key="12">
    <source>
        <dbReference type="ARBA" id="ARBA00041185"/>
    </source>
</evidence>
<feature type="transmembrane region" description="Helical" evidence="17">
    <location>
        <begin position="106"/>
        <end position="125"/>
    </location>
</feature>
<feature type="transmembrane region" description="Helical" evidence="17">
    <location>
        <begin position="173"/>
        <end position="191"/>
    </location>
</feature>
<keyword evidence="3" id="KW-0808">Transferase</keyword>
<keyword evidence="6" id="KW-0573">Peptidoglycan synthesis</keyword>
<feature type="transmembrane region" description="Helical" evidence="17">
    <location>
        <begin position="380"/>
        <end position="405"/>
    </location>
</feature>
<comment type="catalytic activity">
    <reaction evidence="15">
        <text>[GlcNAc-(1-&gt;4)-Mur2Ac(oyl-L-Ala-gamma-D-Glu-L-Lys-D-Ala-D-Ala)](n)-di-trans,octa-cis-undecaprenyl diphosphate + beta-D-GlcNAc-(1-&gt;4)-Mur2Ac(oyl-L-Ala-gamma-D-Glu-L-Lys-D-Ala-D-Ala)-di-trans,octa-cis-undecaprenyl diphosphate = [GlcNAc-(1-&gt;4)-Mur2Ac(oyl-L-Ala-gamma-D-Glu-L-Lys-D-Ala-D-Ala)](n+1)-di-trans,octa-cis-undecaprenyl diphosphate + di-trans,octa-cis-undecaprenyl diphosphate + H(+)</text>
        <dbReference type="Rhea" id="RHEA:23708"/>
        <dbReference type="Rhea" id="RHEA-COMP:9602"/>
        <dbReference type="Rhea" id="RHEA-COMP:9603"/>
        <dbReference type="ChEBI" id="CHEBI:15378"/>
        <dbReference type="ChEBI" id="CHEBI:58405"/>
        <dbReference type="ChEBI" id="CHEBI:60033"/>
        <dbReference type="ChEBI" id="CHEBI:78435"/>
        <dbReference type="EC" id="2.4.99.28"/>
    </reaction>
</comment>
<evidence type="ECO:0000256" key="9">
    <source>
        <dbReference type="ARBA" id="ARBA00032370"/>
    </source>
</evidence>
<comment type="subcellular location">
    <subcellularLocation>
        <location evidence="1">Membrane</location>
        <topology evidence="1">Multi-pass membrane protein</topology>
    </subcellularLocation>
</comment>
<keyword evidence="8 17" id="KW-0472">Membrane</keyword>
<reference evidence="18 19" key="1">
    <citation type="submission" date="2017-09" db="EMBL/GenBank/DDBJ databases">
        <title>Complete genome sequence of Oxytococcus suis strain ZY16052.</title>
        <authorList>
            <person name="Li F."/>
        </authorList>
    </citation>
    <scope>NUCLEOTIDE SEQUENCE [LARGE SCALE GENOMIC DNA]</scope>
    <source>
        <strain evidence="18 19">ZY16052</strain>
    </source>
</reference>
<dbReference type="GO" id="GO:0032153">
    <property type="term" value="C:cell division site"/>
    <property type="evidence" value="ECO:0007669"/>
    <property type="project" value="TreeGrafter"/>
</dbReference>
<dbReference type="GO" id="GO:0008955">
    <property type="term" value="F:peptidoglycan glycosyltransferase activity"/>
    <property type="evidence" value="ECO:0007669"/>
    <property type="project" value="UniProtKB-EC"/>
</dbReference>
<feature type="transmembrane region" description="Helical" evidence="17">
    <location>
        <begin position="221"/>
        <end position="242"/>
    </location>
</feature>
<feature type="transmembrane region" description="Helical" evidence="17">
    <location>
        <begin position="317"/>
        <end position="338"/>
    </location>
</feature>
<evidence type="ECO:0000256" key="15">
    <source>
        <dbReference type="ARBA" id="ARBA00049902"/>
    </source>
</evidence>
<dbReference type="GO" id="GO:0015648">
    <property type="term" value="F:lipid-linked peptidoglycan transporter activity"/>
    <property type="evidence" value="ECO:0007669"/>
    <property type="project" value="TreeGrafter"/>
</dbReference>
<dbReference type="PANTHER" id="PTHR30474">
    <property type="entry name" value="CELL CYCLE PROTEIN"/>
    <property type="match status" value="1"/>
</dbReference>
<evidence type="ECO:0000256" key="8">
    <source>
        <dbReference type="ARBA" id="ARBA00023136"/>
    </source>
</evidence>
<evidence type="ECO:0000256" key="3">
    <source>
        <dbReference type="ARBA" id="ARBA00022679"/>
    </source>
</evidence>
<dbReference type="EC" id="2.4.99.28" evidence="14"/>
<feature type="transmembrane region" description="Helical" evidence="17">
    <location>
        <begin position="197"/>
        <end position="214"/>
    </location>
</feature>
<feature type="transmembrane region" description="Helical" evidence="17">
    <location>
        <begin position="145"/>
        <end position="161"/>
    </location>
</feature>
<feature type="transmembrane region" description="Helical" evidence="17">
    <location>
        <begin position="74"/>
        <end position="94"/>
    </location>
</feature>
<dbReference type="GO" id="GO:0008360">
    <property type="term" value="P:regulation of cell shape"/>
    <property type="evidence" value="ECO:0007669"/>
    <property type="project" value="UniProtKB-KW"/>
</dbReference>
<evidence type="ECO:0000256" key="2">
    <source>
        <dbReference type="ARBA" id="ARBA00022676"/>
    </source>
</evidence>
<dbReference type="EMBL" id="CP023434">
    <property type="protein sequence ID" value="AXY25224.1"/>
    <property type="molecule type" value="Genomic_DNA"/>
</dbReference>
<dbReference type="Pfam" id="PF01098">
    <property type="entry name" value="FTSW_RODA_SPOVE"/>
    <property type="match status" value="1"/>
</dbReference>
<dbReference type="GO" id="GO:0009252">
    <property type="term" value="P:peptidoglycan biosynthetic process"/>
    <property type="evidence" value="ECO:0007669"/>
    <property type="project" value="UniProtKB-KW"/>
</dbReference>
<evidence type="ECO:0000256" key="1">
    <source>
        <dbReference type="ARBA" id="ARBA00004141"/>
    </source>
</evidence>
<dbReference type="RefSeq" id="WP_118990137.1">
    <property type="nucleotide sequence ID" value="NZ_CP023434.1"/>
</dbReference>
<accession>A0A347WJG7</accession>
<proteinExistence type="inferred from homology"/>
<evidence type="ECO:0000256" key="6">
    <source>
        <dbReference type="ARBA" id="ARBA00022984"/>
    </source>
</evidence>
<protein>
    <recommendedName>
        <fullName evidence="12">Probable peptidoglycan glycosyltransferase FtsW</fullName>
        <ecNumber evidence="14">2.4.99.28</ecNumber>
    </recommendedName>
    <alternativeName>
        <fullName evidence="13">Cell division protein FtsW</fullName>
    </alternativeName>
    <alternativeName>
        <fullName evidence="10">Cell wall polymerase</fullName>
    </alternativeName>
    <alternativeName>
        <fullName evidence="9">Peptidoglycan polymerase</fullName>
    </alternativeName>
</protein>
<keyword evidence="4 17" id="KW-0812">Transmembrane</keyword>
<dbReference type="KEGG" id="abae:CL176_03795"/>
<evidence type="ECO:0000256" key="13">
    <source>
        <dbReference type="ARBA" id="ARBA00041418"/>
    </source>
</evidence>
<dbReference type="OrthoDB" id="9812661at2"/>
<gene>
    <name evidence="18" type="ORF">CL176_03795</name>
</gene>
<feature type="transmembrane region" description="Helical" evidence="17">
    <location>
        <begin position="35"/>
        <end position="54"/>
    </location>
</feature>
<keyword evidence="2" id="KW-0328">Glycosyltransferase</keyword>
<evidence type="ECO:0000256" key="11">
    <source>
        <dbReference type="ARBA" id="ARBA00038053"/>
    </source>
</evidence>
<dbReference type="PANTHER" id="PTHR30474:SF2">
    <property type="entry name" value="PEPTIDOGLYCAN GLYCOSYLTRANSFERASE FTSW-RELATED"/>
    <property type="match status" value="1"/>
</dbReference>